<organism evidence="2">
    <name type="scientific">viral metagenome</name>
    <dbReference type="NCBI Taxonomy" id="1070528"/>
    <lineage>
        <taxon>unclassified sequences</taxon>
        <taxon>metagenomes</taxon>
        <taxon>organismal metagenomes</taxon>
    </lineage>
</organism>
<feature type="compositionally biased region" description="Basic and acidic residues" evidence="1">
    <location>
        <begin position="173"/>
        <end position="195"/>
    </location>
</feature>
<feature type="region of interest" description="Disordered" evidence="1">
    <location>
        <begin position="147"/>
        <end position="195"/>
    </location>
</feature>
<name>A0A6C0DC69_9ZZZZ</name>
<feature type="region of interest" description="Disordered" evidence="1">
    <location>
        <begin position="62"/>
        <end position="94"/>
    </location>
</feature>
<dbReference type="AlphaFoldDB" id="A0A6C0DC69"/>
<proteinExistence type="predicted"/>
<dbReference type="EMBL" id="MN739575">
    <property type="protein sequence ID" value="QHT13539.1"/>
    <property type="molecule type" value="Genomic_DNA"/>
</dbReference>
<reference evidence="2" key="1">
    <citation type="journal article" date="2020" name="Nature">
        <title>Giant virus diversity and host interactions through global metagenomics.</title>
        <authorList>
            <person name="Schulz F."/>
            <person name="Roux S."/>
            <person name="Paez-Espino D."/>
            <person name="Jungbluth S."/>
            <person name="Walsh D.A."/>
            <person name="Denef V.J."/>
            <person name="McMahon K.D."/>
            <person name="Konstantinidis K.T."/>
            <person name="Eloe-Fadrosh E.A."/>
            <person name="Kyrpides N.C."/>
            <person name="Woyke T."/>
        </authorList>
    </citation>
    <scope>NUCLEOTIDE SEQUENCE</scope>
    <source>
        <strain evidence="2">GVMAG-M-3300023174-132</strain>
    </source>
</reference>
<protein>
    <submittedName>
        <fullName evidence="2">Uncharacterized protein</fullName>
    </submittedName>
</protein>
<accession>A0A6C0DC69</accession>
<evidence type="ECO:0000313" key="2">
    <source>
        <dbReference type="EMBL" id="QHT13539.1"/>
    </source>
</evidence>
<evidence type="ECO:0000256" key="1">
    <source>
        <dbReference type="SAM" id="MobiDB-lite"/>
    </source>
</evidence>
<sequence length="195" mass="20212">MFLEQLSKTPWSSEFRFVCVDVQPGKPRPTLPGWLKAVPTLVIAGESEPRKDAAVMNWLSERRMRESGGSKSAKPRSIRDGGGPMGPSTALGVSSSEGLDAIADSLCASGDEGFCFIGEDTSAGQGAMVRLAANQVGLNDYAPQANNSTGAPIGGQPGGAGGGGGPAMSAKARAMDERMSAFQAERQRDIGPGRR</sequence>
<feature type="compositionally biased region" description="Gly residues" evidence="1">
    <location>
        <begin position="152"/>
        <end position="166"/>
    </location>
</feature>